<dbReference type="Gene3D" id="2.60.40.1930">
    <property type="match status" value="1"/>
</dbReference>
<dbReference type="KEGG" id="mrub:DEO27_028850"/>
<gene>
    <name evidence="1" type="ORF">DEO27_028850</name>
</gene>
<reference evidence="1" key="1">
    <citation type="submission" date="2019-08" db="EMBL/GenBank/DDBJ databases">
        <title>Comparative genome analysis confer to the adaptation heavy metal polluted environment.</title>
        <authorList>
            <person name="Li Y."/>
        </authorList>
    </citation>
    <scope>NUCLEOTIDE SEQUENCE [LARGE SCALE GENOMIC DNA]</scope>
    <source>
        <strain evidence="1">P1</strain>
    </source>
</reference>
<dbReference type="OrthoDB" id="609485at2"/>
<sequence length="964" mass="107123">MKNMIGLKQPFHRKLLSLFLTAWLICILSVQHGYAQQIATAARLLRAKNVTDSLVRHNPAEKIYLQFDKSSYTPGDTLWFKAYLVNAHLLTPSAKSGIMYITILTDSNVVVKQQRLPVENGLTWGNISLSELPAGTYTLTAYTQWMQNFNKDCFFYKQFTIADDATNNWMANYSSSSAMVNDKEQAHVKLLLSDTYKKAIINKQVQLAVMKGKRQLYKASLQTDEKGLIDITFNLPGKPGDIRIIANDAAGNRVNIPLNFNRPQDADVQFMPESGELVAGLPAHVGFKAIGLDGRSINISGVVLDENKQTVTDFTSAHLGMGSFDMIPKAGESYTAKVTLPGGQVKECALPKVKNSGIVLNIQNKADADSLMVSLYATENISGSGDSYFLIGKLREVICFGAVVNFKGTTAIRKMISKARFPSGIAHFVLLDMKNRPLNERLTFIDRHDDLHINISSNKTIYALRDSVAVAINVTDALGKPVEGNFSFAVTDDTQVHPDSLNNESIVSRMLLTSELKGYVEEPGYYLNSNDPKRSIALDNLLLTQGWVSYNWPEEKRQPVYAAETEVAIKGRVLNIFNKGVKKTKVQLFSKSPLLATDTLTDANGGFVFRNLPLTDTPAYFIKTAKNFNVGIVIDDPPQPVLAAPPAATIIPWYVSNDTTLFNSVKINRMRQNLANDLPANMRTLKEVKIKARKIVKDSKNLNGAGNADFVFDENDLLKAGKKSWMDFLQEHVKSFRSGTIMKQKAIVYSVQGKTRSDVQFGSYRLPPSIFFQWYFVDNKPICFVIDGIPFGTIFKSNYIEDPDFLAIKQYLESNSAEDIKGIEINTTSKYGNEYYSRYISTDWLGTNVGDFTFMEITTRGGHGPNISKTPGGYLYKPLALSFPSQFYSPKYAVNATSKTQTDLRSTVYWQPNVNTGTDGKASISFYTADTPTTYSIIMNGTDMNGNFGYKPGTLKVSPRPLAP</sequence>
<accession>A0A5C1I724</accession>
<dbReference type="RefSeq" id="WP_112570780.1">
    <property type="nucleotide sequence ID" value="NZ_CP043450.1"/>
</dbReference>
<evidence type="ECO:0008006" key="3">
    <source>
        <dbReference type="Google" id="ProtNLM"/>
    </source>
</evidence>
<evidence type="ECO:0000313" key="2">
    <source>
        <dbReference type="Proteomes" id="UP000251402"/>
    </source>
</evidence>
<proteinExistence type="predicted"/>
<protein>
    <recommendedName>
        <fullName evidence="3">Macroglobulin domain-containing protein</fullName>
    </recommendedName>
</protein>
<name>A0A5C1I724_9SPHI</name>
<organism evidence="1 2">
    <name type="scientific">Mucilaginibacter rubeus</name>
    <dbReference type="NCBI Taxonomy" id="2027860"/>
    <lineage>
        <taxon>Bacteria</taxon>
        <taxon>Pseudomonadati</taxon>
        <taxon>Bacteroidota</taxon>
        <taxon>Sphingobacteriia</taxon>
        <taxon>Sphingobacteriales</taxon>
        <taxon>Sphingobacteriaceae</taxon>
        <taxon>Mucilaginibacter</taxon>
    </lineage>
</organism>
<dbReference type="Proteomes" id="UP000251402">
    <property type="component" value="Chromosome"/>
</dbReference>
<keyword evidence="2" id="KW-1185">Reference proteome</keyword>
<dbReference type="EMBL" id="CP043450">
    <property type="protein sequence ID" value="QEM13857.1"/>
    <property type="molecule type" value="Genomic_DNA"/>
</dbReference>
<evidence type="ECO:0000313" key="1">
    <source>
        <dbReference type="EMBL" id="QEM13857.1"/>
    </source>
</evidence>
<dbReference type="AlphaFoldDB" id="A0A5C1I724"/>